<dbReference type="AlphaFoldDB" id="A0A0B4D9Q3"/>
<dbReference type="Proteomes" id="UP000031166">
    <property type="component" value="Unassembled WGS sequence"/>
</dbReference>
<accession>A0A0B4D9Q3</accession>
<comment type="caution">
    <text evidence="1">The sequence shown here is derived from an EMBL/GenBank/DDBJ whole genome shotgun (WGS) entry which is preliminary data.</text>
</comment>
<proteinExistence type="predicted"/>
<dbReference type="EMBL" id="JWSY01000001">
    <property type="protein sequence ID" value="KIC61030.1"/>
    <property type="molecule type" value="Genomic_DNA"/>
</dbReference>
<evidence type="ECO:0000313" key="2">
    <source>
        <dbReference type="Proteomes" id="UP000031166"/>
    </source>
</evidence>
<dbReference type="RefSeq" id="WP_039243613.1">
    <property type="nucleotide sequence ID" value="NZ_JWSY01000001.1"/>
</dbReference>
<reference evidence="1 2" key="1">
    <citation type="submission" date="2014-12" db="EMBL/GenBank/DDBJ databases">
        <title>Genome sequencing of Brevundimonas nasdae TPW30.</title>
        <authorList>
            <person name="Tan P.W."/>
            <person name="Chan K.-G."/>
        </authorList>
    </citation>
    <scope>NUCLEOTIDE SEQUENCE [LARGE SCALE GENOMIC DNA]</scope>
    <source>
        <strain evidence="1 2">TPW30</strain>
    </source>
</reference>
<protein>
    <submittedName>
        <fullName evidence="1">Uncharacterized protein</fullName>
    </submittedName>
</protein>
<organism evidence="1 2">
    <name type="scientific">Brevundimonas nasdae</name>
    <dbReference type="NCBI Taxonomy" id="172043"/>
    <lineage>
        <taxon>Bacteria</taxon>
        <taxon>Pseudomonadati</taxon>
        <taxon>Pseudomonadota</taxon>
        <taxon>Alphaproteobacteria</taxon>
        <taxon>Caulobacterales</taxon>
        <taxon>Caulobacteraceae</taxon>
        <taxon>Brevundimonas</taxon>
    </lineage>
</organism>
<evidence type="ECO:0000313" key="1">
    <source>
        <dbReference type="EMBL" id="KIC61030.1"/>
    </source>
</evidence>
<sequence length="106" mass="11838">MQFTRDQSGTVDVDGECYVWELRRQPQPKGGNVWEGMAVSLRHADFKREAIVQFPPPLRPNGRPDVEKQRVNIDAVRTAVASVIEAGWDPTSRGKAMVFDVDADGN</sequence>
<name>A0A0B4D9Q3_9CAUL</name>
<gene>
    <name evidence="1" type="ORF">RM53_00135</name>
</gene>